<dbReference type="EMBL" id="CAKOGL010000025">
    <property type="protein sequence ID" value="CAH2102813.1"/>
    <property type="molecule type" value="Genomic_DNA"/>
</dbReference>
<feature type="compositionally biased region" description="Basic and acidic residues" evidence="1">
    <location>
        <begin position="1128"/>
        <end position="1166"/>
    </location>
</feature>
<reference evidence="2" key="1">
    <citation type="submission" date="2022-03" db="EMBL/GenBank/DDBJ databases">
        <authorList>
            <person name="Tunstrom K."/>
        </authorList>
    </citation>
    <scope>NUCLEOTIDE SEQUENCE</scope>
</reference>
<keyword evidence="3" id="KW-1185">Reference proteome</keyword>
<feature type="region of interest" description="Disordered" evidence="1">
    <location>
        <begin position="1743"/>
        <end position="1769"/>
    </location>
</feature>
<feature type="region of interest" description="Disordered" evidence="1">
    <location>
        <begin position="1687"/>
        <end position="1707"/>
    </location>
</feature>
<organism evidence="2 3">
    <name type="scientific">Euphydryas editha</name>
    <name type="common">Edith's checkerspot</name>
    <dbReference type="NCBI Taxonomy" id="104508"/>
    <lineage>
        <taxon>Eukaryota</taxon>
        <taxon>Metazoa</taxon>
        <taxon>Ecdysozoa</taxon>
        <taxon>Arthropoda</taxon>
        <taxon>Hexapoda</taxon>
        <taxon>Insecta</taxon>
        <taxon>Pterygota</taxon>
        <taxon>Neoptera</taxon>
        <taxon>Endopterygota</taxon>
        <taxon>Lepidoptera</taxon>
        <taxon>Glossata</taxon>
        <taxon>Ditrysia</taxon>
        <taxon>Papilionoidea</taxon>
        <taxon>Nymphalidae</taxon>
        <taxon>Nymphalinae</taxon>
        <taxon>Euphydryas</taxon>
    </lineage>
</organism>
<dbReference type="Proteomes" id="UP001153954">
    <property type="component" value="Unassembled WGS sequence"/>
</dbReference>
<proteinExistence type="predicted"/>
<evidence type="ECO:0000256" key="1">
    <source>
        <dbReference type="SAM" id="MobiDB-lite"/>
    </source>
</evidence>
<comment type="caution">
    <text evidence="2">The sequence shown here is derived from an EMBL/GenBank/DDBJ whole genome shotgun (WGS) entry which is preliminary data.</text>
</comment>
<dbReference type="Pfam" id="PF11901">
    <property type="entry name" value="DM9"/>
    <property type="match status" value="1"/>
</dbReference>
<sequence length="2164" mass="242495">MAETGVPPTTTKENASNEIVEEEAIPVTQSGFPPYPPYATETIPPSVADTIIAGRDLRVQYKSTPKKNVRPPPKPAKPKGPKATDVKMTKRALRAHARCLRRHGAILTDRLEHMSKPPRRSIIYLWREYAHTLPAETIARLRAMLDADEPFKPDQAYEYFINVRKTKKKVARTSGVNSIKKDIMAMYGDKRFEWARNATVAFARGIQQRLARPGTYVLGDRMLRLSNIILDDICGYMNMKTPSRRCIHPKAKFMMEMADKVTVWIDEILAESEDRMLMMDFDEDEDQIRADETGDTGFTDDFLNMMSDGGLLKGPQSAYLKFTGEMLEAFLILTDSMYAKGEEKLLSYGKFSQTFSEAADELKQAPDFEATEYSTVLATELKNSLAAVAKPNTPNNIVPFMKDMVEICSNYLAQNAEFSKDKGPAFKILLKAMQEKKNEQLYQKGKAKRTYAKAAAELKNAKGLDAEYDDPNLSQEIHSKLSHLVATQTPADLKPDMSETLNVCSKYLSQAAIDEIERGPAFDILINELEKKGADPFMPQYIPLASNFATAYVLKSAPGFSSVSPDPSTSPMFANALHKVVDTVTPKTLAKDMQDVIVRCSNYLSAFLRDRDKAYESLIKMMKSNANKELAKRNNYAMNYGTGANELDASPTIIAYMAVKDIAEEARINLTKDMEGNTPPEMQIPVKALIKDVSKFLSQPIAMRSGIAGERYPLNFLAAVKKSLGTRPLYKYKCFGQTYTDAAEELKYAGQLESNPKCENLKAEISSEMKRGIPTRLAPTITSNLNDTMEDASKHLAKVGTDKGEALQHLVNLMKEEGETPLGLIQGYQQSYKDGARRIENAPTLTNEKVDKGVYELVRGKLTNLTENKPAPEHSKEMPAIVDESSKFLASPFPENEAEKRRLLADLMARKGDEILGTEGIYKLTYTEGGEEIMNAPVGIVKSQDENTKKEILKKVNSVIPEKKLQNLLKEPANEGSTYLSDIIKGRGEAMQVLHDEMKKENEKDLITVGKFSKTHGQGAEMLKAAPHFGGQKPSPVLVDKVSEKIKKIPTSGVSETAKPYVSDASEITTQYIAGIATKECGLDAKALAALDEEKKVGGVSDKSGVNIVASSSRATAGIGEGLDKDDDERRRQQEEAQRRRQQEEAQRRRQQEEARRRQQLADERLRRAASGTMLFGYAEFDPEHEQAMQILHSQLRSRGGEIFYKQPHMELTHGQASEWLSMKPPMKVDKSVKESGDTARLHKKFERKLSNLVSMRTPPEMYDTMQDVIIECSRILSEYFVSQNYKVLVRIALISEMQKRGNEILIEVDDNAETFFFAAQRLKKATSLDVNEPCLQVSYHLIKKLEDITKCRSMARKLTSALKDHIKDAAHYLSANVTKPDEHIEAYVSLLNEMEAAGDRFLIEGDISKSYKDAAAYLRQLTSFQDLISLPNPTLQSNIAGKLKALMANVTADGYSKSTMDGVISESTKLLVSYIMLQGIKTEAFKILIDEMDREGDYVLLRHGNIRKTYSNGADLLRSKNTDQLNVQGADPVVARKIQIKLRNLMDSCTPDKYLTLMDDVIEDATAYLAVHFLQPQVIQVCKCIKNVFVQCELWSDEILRRVTKPCCTCARHISAQTLADLTPGTSRPPHGLDISITPCPSKPNRIYSNESEKPYDQPCPAKKPTDDCNKTTTSYLLHSTECHRRQHSVTPGRAPRTLSSKVETPSCSSMKQSTFAKMCSDNTQTLERYEVAPTIDIIQETDTSSPGSFHTPQSISSDSQGRNKDCPFWQSPTTMLARVYTPLKNELESTTQAIKSTNSINLSRSIASAKRGYNARAPIVTTDEMSDWHSMMVSLMWNVQAWRNWIQENIDRAVTNPSHANIMLEETWMKFQRQVTIEALQWRQYNSFTRQLTLRLAQRYRDKKIVSPTRATIKTKAYMECQDEMFDIIDMFSRWTQWLTAVVKETDNLKKPTSSNISESNLRWKHFKKKVEEYLEDWNKYNMHLKVCWEQKYKRLIADWLPGWSHSGPVWVVSACGAVPGGAVAAGVYEGEVTWVARTTHRCNVVPGALHPSKHCCIVYSDGGVHHYTKYQVMCNASVSWVACRAGGAGEAGAGVCGAGACGAAGRRAVRVRGGVLVGRVLYRGSHLVGAVHAPHYRCHVVIFGRPFAFNCYELLVLDDER</sequence>
<name>A0AAU9UXV8_EUPED</name>
<dbReference type="PANTHER" id="PTHR31649:SF1">
    <property type="entry name" value="FARNESOIC ACID O-METHYL TRANSFERASE DOMAIN-CONTAINING PROTEIN"/>
    <property type="match status" value="1"/>
</dbReference>
<dbReference type="SMART" id="SM00696">
    <property type="entry name" value="DM9"/>
    <property type="match status" value="1"/>
</dbReference>
<protein>
    <submittedName>
        <fullName evidence="2">Uncharacterized protein</fullName>
    </submittedName>
</protein>
<gene>
    <name evidence="2" type="ORF">EEDITHA_LOCUS17392</name>
</gene>
<feature type="compositionally biased region" description="Polar residues" evidence="1">
    <location>
        <begin position="1743"/>
        <end position="1762"/>
    </location>
</feature>
<dbReference type="PANTHER" id="PTHR31649">
    <property type="entry name" value="AGAP009604-PA"/>
    <property type="match status" value="1"/>
</dbReference>
<feature type="region of interest" description="Disordered" evidence="1">
    <location>
        <begin position="1117"/>
        <end position="1166"/>
    </location>
</feature>
<evidence type="ECO:0000313" key="3">
    <source>
        <dbReference type="Proteomes" id="UP001153954"/>
    </source>
</evidence>
<evidence type="ECO:0000313" key="2">
    <source>
        <dbReference type="EMBL" id="CAH2102813.1"/>
    </source>
</evidence>
<dbReference type="InterPro" id="IPR006616">
    <property type="entry name" value="DM9_repeat"/>
</dbReference>
<feature type="region of interest" description="Disordered" evidence="1">
    <location>
        <begin position="60"/>
        <end position="87"/>
    </location>
</feature>
<accession>A0AAU9UXV8</accession>